<proteinExistence type="predicted"/>
<organism evidence="1">
    <name type="scientific">hydrothermal vent metagenome</name>
    <dbReference type="NCBI Taxonomy" id="652676"/>
    <lineage>
        <taxon>unclassified sequences</taxon>
        <taxon>metagenomes</taxon>
        <taxon>ecological metagenomes</taxon>
    </lineage>
</organism>
<dbReference type="InterPro" id="IPR036770">
    <property type="entry name" value="Ankyrin_rpt-contain_sf"/>
</dbReference>
<dbReference type="AlphaFoldDB" id="A0A3B0X391"/>
<gene>
    <name evidence="1" type="ORF">MNBD_GAMMA08-2957</name>
</gene>
<sequence length="177" mass="19715">MNICHRFLLVIIVSILQLGNAQSFENSSPIALDLEKLCDKAMFGKLNLSYVKKLPSTSVSYLFDCAITIVVHMPDEDPKSIQIQNLNKRKIEIADALLSLGIDTGYKDETGSNLLISVIVSYIPEKWKIKFIKILVSKGCSIKENNKYGKSAFELAKNRNEIKIIEALTGKLAEAPL</sequence>
<accession>A0A3B0X391</accession>
<dbReference type="SUPFAM" id="SSF48403">
    <property type="entry name" value="Ankyrin repeat"/>
    <property type="match status" value="1"/>
</dbReference>
<protein>
    <submittedName>
        <fullName evidence="1">Uncharacterized protein</fullName>
    </submittedName>
</protein>
<name>A0A3B0X391_9ZZZZ</name>
<evidence type="ECO:0000313" key="1">
    <source>
        <dbReference type="EMBL" id="VAW62758.1"/>
    </source>
</evidence>
<reference evidence="1" key="1">
    <citation type="submission" date="2018-06" db="EMBL/GenBank/DDBJ databases">
        <authorList>
            <person name="Zhirakovskaya E."/>
        </authorList>
    </citation>
    <scope>NUCLEOTIDE SEQUENCE</scope>
</reference>
<dbReference type="EMBL" id="UOFH01000226">
    <property type="protein sequence ID" value="VAW62758.1"/>
    <property type="molecule type" value="Genomic_DNA"/>
</dbReference>
<dbReference type="Gene3D" id="1.25.40.20">
    <property type="entry name" value="Ankyrin repeat-containing domain"/>
    <property type="match status" value="1"/>
</dbReference>